<dbReference type="InterPro" id="IPR020046">
    <property type="entry name" value="5-3_exonucl_a-hlix_arch_N"/>
</dbReference>
<dbReference type="GO" id="GO:0003677">
    <property type="term" value="F:DNA binding"/>
    <property type="evidence" value="ECO:0007669"/>
    <property type="project" value="InterPro"/>
</dbReference>
<dbReference type="InterPro" id="IPR029060">
    <property type="entry name" value="PIN-like_dom_sf"/>
</dbReference>
<evidence type="ECO:0000259" key="1">
    <source>
        <dbReference type="Pfam" id="PF02739"/>
    </source>
</evidence>
<sequence>MAIPTMSKSVVDEPEDGRYDYEELLIDGDLLVFSSCAAVEYGRTPEEYTLQEILTNIEGRIMAMKRRLKARKVRIFFTAEDNFRYKIMKAYKANREGAWLPESLKNAKAHITTMFNGECEPGLEADDLMGIYQKTDGTTIVATIDKDIPQIPGMHYRWETQHKGEAVFEVSGYGTLVKEIHNKKTKISGTGARFFCYQLLIGDPTDGVMGCGKLEESVYKTGAKAGESYTKRSGVGPVGAYDLLEHAITYQRCMEIVIGQYKHTFGDAWEEQLLENGRCLYMTRKINDKGQFQLWHFRAEELPNSWYDPATAAVVRFEG</sequence>
<evidence type="ECO:0000313" key="2">
    <source>
        <dbReference type="EMBL" id="AII26823.1"/>
    </source>
</evidence>
<keyword evidence="3" id="KW-1185">Reference proteome</keyword>
<dbReference type="Pfam" id="PF02739">
    <property type="entry name" value="5_3_exonuc_N"/>
    <property type="match status" value="1"/>
</dbReference>
<accession>A0A076G4L7</accession>
<proteinExistence type="predicted"/>
<dbReference type="RefSeq" id="YP_009103403.1">
    <property type="nucleotide sequence ID" value="NC_025459.1"/>
</dbReference>
<protein>
    <recommendedName>
        <fullName evidence="1">5'-3' exonuclease alpha-helical arch N-terminal domain-containing protein</fullName>
    </recommendedName>
</protein>
<dbReference type="SUPFAM" id="SSF88723">
    <property type="entry name" value="PIN domain-like"/>
    <property type="match status" value="1"/>
</dbReference>
<reference evidence="2 3" key="1">
    <citation type="submission" date="2014-05" db="EMBL/GenBank/DDBJ databases">
        <title>Complete genome sequence of Aeromonas bacteriophage pAh6-C.</title>
        <authorList>
            <person name="Jun J.W."/>
            <person name="Park S.C."/>
        </authorList>
    </citation>
    <scope>NUCLEOTIDE SEQUENCE [LARGE SCALE GENOMIC DNA]</scope>
</reference>
<evidence type="ECO:0000313" key="3">
    <source>
        <dbReference type="Proteomes" id="UP000028666"/>
    </source>
</evidence>
<dbReference type="Gene3D" id="3.40.50.1010">
    <property type="entry name" value="5'-nuclease"/>
    <property type="match status" value="1"/>
</dbReference>
<dbReference type="GO" id="GO:0004518">
    <property type="term" value="F:nuclease activity"/>
    <property type="evidence" value="ECO:0007669"/>
    <property type="project" value="UniProtKB-ARBA"/>
</dbReference>
<dbReference type="EMBL" id="KJ858521">
    <property type="protein sequence ID" value="AII26823.1"/>
    <property type="molecule type" value="Genomic_DNA"/>
</dbReference>
<dbReference type="OrthoDB" id="6588at10239"/>
<dbReference type="Proteomes" id="UP000028666">
    <property type="component" value="Segment"/>
</dbReference>
<name>A0A076G4L7_9CAUD</name>
<gene>
    <name evidence="2" type="ORF">AH6C_069</name>
</gene>
<dbReference type="KEGG" id="vg:22112325"/>
<organism evidence="2 3">
    <name type="scientific">Aeromonas phage pAh6-C</name>
    <dbReference type="NCBI Taxonomy" id="1505227"/>
    <lineage>
        <taxon>Viruses</taxon>
        <taxon>Duplodnaviria</taxon>
        <taxon>Heunggongvirae</taxon>
        <taxon>Uroviricota</taxon>
        <taxon>Caudoviricetes</taxon>
        <taxon>Chaseviridae</taxon>
        <taxon>Nefertitivirinae</taxon>
        <taxon>Pahsextavirus</taxon>
        <taxon>Pahsextavirus pAh6C</taxon>
    </lineage>
</organism>
<dbReference type="GO" id="GO:0016788">
    <property type="term" value="F:hydrolase activity, acting on ester bonds"/>
    <property type="evidence" value="ECO:0007669"/>
    <property type="project" value="UniProtKB-ARBA"/>
</dbReference>
<dbReference type="GeneID" id="22112325"/>
<feature type="domain" description="5'-3' exonuclease alpha-helical arch N-terminal" evidence="1">
    <location>
        <begin position="24"/>
        <end position="152"/>
    </location>
</feature>